<reference evidence="2" key="2">
    <citation type="submission" date="2021-04" db="EMBL/GenBank/DDBJ databases">
        <authorList>
            <person name="Podell S."/>
        </authorList>
    </citation>
    <scope>NUCLEOTIDE SEQUENCE</scope>
    <source>
        <strain evidence="2">Hildebrandi</strain>
    </source>
</reference>
<feature type="region of interest" description="Disordered" evidence="1">
    <location>
        <begin position="159"/>
        <end position="190"/>
    </location>
</feature>
<dbReference type="EMBL" id="JAGRRH010000001">
    <property type="protein sequence ID" value="KAG7374525.1"/>
    <property type="molecule type" value="Genomic_DNA"/>
</dbReference>
<evidence type="ECO:0000313" key="2">
    <source>
        <dbReference type="EMBL" id="KAG7374525.1"/>
    </source>
</evidence>
<dbReference type="AlphaFoldDB" id="A0A9K3M671"/>
<proteinExistence type="predicted"/>
<evidence type="ECO:0000256" key="1">
    <source>
        <dbReference type="SAM" id="MobiDB-lite"/>
    </source>
</evidence>
<protein>
    <submittedName>
        <fullName evidence="2">Uncharacterized protein</fullName>
    </submittedName>
</protein>
<dbReference type="OrthoDB" id="49340at2759"/>
<evidence type="ECO:0000313" key="3">
    <source>
        <dbReference type="Proteomes" id="UP000693970"/>
    </source>
</evidence>
<keyword evidence="3" id="KW-1185">Reference proteome</keyword>
<dbReference type="Proteomes" id="UP000693970">
    <property type="component" value="Unassembled WGS sequence"/>
</dbReference>
<name>A0A9K3M671_9STRA</name>
<comment type="caution">
    <text evidence="2">The sequence shown here is derived from an EMBL/GenBank/DDBJ whole genome shotgun (WGS) entry which is preliminary data.</text>
</comment>
<feature type="region of interest" description="Disordered" evidence="1">
    <location>
        <begin position="520"/>
        <end position="562"/>
    </location>
</feature>
<feature type="compositionally biased region" description="Basic and acidic residues" evidence="1">
    <location>
        <begin position="163"/>
        <end position="180"/>
    </location>
</feature>
<sequence length="734" mass="82203">MALDRDVRRDWLRKGTFTFVEYRFDEINLNLGCQSHRVEEGRMSRSFVFTVKQVDVAAQAVQFTQRPSFEYDQRSVPEDFLDEFLVAAEESRINYLKRKGRSTKSAASLLSRLMPFVMILLVLLSHVSCDDSIATMNRTENQALKSDQNALQELVVLDVEQNSNRESDPGKSDFRNDSHEGMGPPSSSTTETFVVVENKKVPVVTTLFETELERNEVFHQAVAMECLHDPSYLDQSHTIVPIKEVPSKASIESGGGTRAGAECPGDGITTLISCRDPQWIDSTYPREAERLDRIAQPQRLLDGENVNDIQVNGESGSCGPGALEGTIWESSSDTKAGGVYLESENWGDNKSVQCSAGETISVYVNDGISTNDEGDVVLGLDVEEAPVDDTRKGQAASVTKDLNPFSDEENYETEDDIGFEGYLLKPVPIESSVSTKSNGNRGNPPKGSLASFYESASNFTSMKSFAHQLEEQKEWSTSSQTIDLANEREVHYQGEPWGYYRPTRRIPDRDLLLLLFEDAKQEEKDDPRNSTKRPEPSKGWEKDLLSDDCHAHDGSDMSGEETVRKDGWNGFEERFVALYDPIVSEASDANSHFVEGLDDIEKFFEGVDPPDELDVGASGLSIQEVLVGKGRQLLLKKILQFSHASRTTWKRLVHRFGKLFTRSQEEQYRSNFESHPFPALKQLAGMPIKAWQMSKIGIEKFVNLVDRMLDNFDHDDNEEGVDLGFASPLSTTIV</sequence>
<accession>A0A9K3M671</accession>
<reference evidence="2" key="1">
    <citation type="journal article" date="2021" name="Sci. Rep.">
        <title>Diploid genomic architecture of Nitzschia inconspicua, an elite biomass production diatom.</title>
        <authorList>
            <person name="Oliver A."/>
            <person name="Podell S."/>
            <person name="Pinowska A."/>
            <person name="Traller J.C."/>
            <person name="Smith S.R."/>
            <person name="McClure R."/>
            <person name="Beliaev A."/>
            <person name="Bohutskyi P."/>
            <person name="Hill E.A."/>
            <person name="Rabines A."/>
            <person name="Zheng H."/>
            <person name="Allen L.Z."/>
            <person name="Kuo A."/>
            <person name="Grigoriev I.V."/>
            <person name="Allen A.E."/>
            <person name="Hazlebeck D."/>
            <person name="Allen E.E."/>
        </authorList>
    </citation>
    <scope>NUCLEOTIDE SEQUENCE</scope>
    <source>
        <strain evidence="2">Hildebrandi</strain>
    </source>
</reference>
<organism evidence="2 3">
    <name type="scientific">Nitzschia inconspicua</name>
    <dbReference type="NCBI Taxonomy" id="303405"/>
    <lineage>
        <taxon>Eukaryota</taxon>
        <taxon>Sar</taxon>
        <taxon>Stramenopiles</taxon>
        <taxon>Ochrophyta</taxon>
        <taxon>Bacillariophyta</taxon>
        <taxon>Bacillariophyceae</taxon>
        <taxon>Bacillariophycidae</taxon>
        <taxon>Bacillariales</taxon>
        <taxon>Bacillariaceae</taxon>
        <taxon>Nitzschia</taxon>
    </lineage>
</organism>
<gene>
    <name evidence="2" type="ORF">IV203_013620</name>
</gene>